<proteinExistence type="predicted"/>
<dbReference type="EMBL" id="FZNO01000022">
    <property type="protein sequence ID" value="SNR74326.1"/>
    <property type="molecule type" value="Genomic_DNA"/>
</dbReference>
<dbReference type="Pfam" id="PF08666">
    <property type="entry name" value="SAF"/>
    <property type="match status" value="1"/>
</dbReference>
<feature type="region of interest" description="Disordered" evidence="1">
    <location>
        <begin position="229"/>
        <end position="259"/>
    </location>
</feature>
<gene>
    <name evidence="4" type="ORF">SAMN06272737_12248</name>
</gene>
<dbReference type="Proteomes" id="UP000198403">
    <property type="component" value="Unassembled WGS sequence"/>
</dbReference>
<feature type="region of interest" description="Disordered" evidence="1">
    <location>
        <begin position="1"/>
        <end position="21"/>
    </location>
</feature>
<feature type="domain" description="SAF" evidence="3">
    <location>
        <begin position="57"/>
        <end position="119"/>
    </location>
</feature>
<feature type="transmembrane region" description="Helical" evidence="2">
    <location>
        <begin position="30"/>
        <end position="50"/>
    </location>
</feature>
<dbReference type="CDD" id="cd11614">
    <property type="entry name" value="SAF_CpaB_FlgA_like"/>
    <property type="match status" value="1"/>
</dbReference>
<keyword evidence="2" id="KW-0472">Membrane</keyword>
<dbReference type="SMART" id="SM00858">
    <property type="entry name" value="SAF"/>
    <property type="match status" value="1"/>
</dbReference>
<organism evidence="4 5">
    <name type="scientific">Blastococcus mobilis</name>
    <dbReference type="NCBI Taxonomy" id="1938746"/>
    <lineage>
        <taxon>Bacteria</taxon>
        <taxon>Bacillati</taxon>
        <taxon>Actinomycetota</taxon>
        <taxon>Actinomycetes</taxon>
        <taxon>Geodermatophilales</taxon>
        <taxon>Geodermatophilaceae</taxon>
        <taxon>Blastococcus</taxon>
    </lineage>
</organism>
<dbReference type="RefSeq" id="WP_089337962.1">
    <property type="nucleotide sequence ID" value="NZ_FZNO01000022.1"/>
</dbReference>
<protein>
    <submittedName>
        <fullName evidence="4">SAF domain-containing protein</fullName>
    </submittedName>
</protein>
<keyword evidence="2" id="KW-1133">Transmembrane helix</keyword>
<name>A0A238YSS1_9ACTN</name>
<sequence length="259" mass="25789">MTAVRPPSSAPAEVPGPTPRRVRPPRWLDLRLVLGVLLVLASVLLGARIVSAADATVPVWAVTGDLAAGTELSSEDLVAVDVRLDDTAAAYLSSGTRPEGRTLARAVRSGELLPRTALEEADALVQLALPVQSGYVPPGLERGQLVDVYAVADPAAGATVVADGSVTLVVRKAPVQAIAGRSEGVLSTPTTAVQVVVAVSDGDADEVLAAIAGRPLVVVVHESVDGDGVAGTAGSRSGDASAPSGPAAGGTTSARGPAG</sequence>
<evidence type="ECO:0000256" key="1">
    <source>
        <dbReference type="SAM" id="MobiDB-lite"/>
    </source>
</evidence>
<dbReference type="AlphaFoldDB" id="A0A238YSS1"/>
<reference evidence="4 5" key="1">
    <citation type="submission" date="2017-06" db="EMBL/GenBank/DDBJ databases">
        <authorList>
            <person name="Kim H.J."/>
            <person name="Triplett B.A."/>
        </authorList>
    </citation>
    <scope>NUCLEOTIDE SEQUENCE [LARGE SCALE GENOMIC DNA]</scope>
    <source>
        <strain evidence="4 5">DSM 44272</strain>
    </source>
</reference>
<dbReference type="InterPro" id="IPR013974">
    <property type="entry name" value="SAF"/>
</dbReference>
<evidence type="ECO:0000256" key="2">
    <source>
        <dbReference type="SAM" id="Phobius"/>
    </source>
</evidence>
<evidence type="ECO:0000313" key="4">
    <source>
        <dbReference type="EMBL" id="SNR74326.1"/>
    </source>
</evidence>
<evidence type="ECO:0000259" key="3">
    <source>
        <dbReference type="SMART" id="SM00858"/>
    </source>
</evidence>
<evidence type="ECO:0000313" key="5">
    <source>
        <dbReference type="Proteomes" id="UP000198403"/>
    </source>
</evidence>
<keyword evidence="5" id="KW-1185">Reference proteome</keyword>
<keyword evidence="2" id="KW-0812">Transmembrane</keyword>
<accession>A0A238YSS1</accession>
<dbReference type="OrthoDB" id="5192391at2"/>
<feature type="compositionally biased region" description="Low complexity" evidence="1">
    <location>
        <begin position="233"/>
        <end position="259"/>
    </location>
</feature>